<dbReference type="SUPFAM" id="SSF53383">
    <property type="entry name" value="PLP-dependent transferases"/>
    <property type="match status" value="1"/>
</dbReference>
<gene>
    <name evidence="1" type="ORF">LKD70_01600</name>
</gene>
<dbReference type="RefSeq" id="WP_227706304.1">
    <property type="nucleotide sequence ID" value="NZ_JAJEQX010000002.1"/>
</dbReference>
<dbReference type="Proteomes" id="UP001198151">
    <property type="component" value="Unassembled WGS sequence"/>
</dbReference>
<reference evidence="1 2" key="1">
    <citation type="submission" date="2021-10" db="EMBL/GenBank/DDBJ databases">
        <title>Anaerobic single-cell dispensing facilitates the cultivation of human gut bacteria.</title>
        <authorList>
            <person name="Afrizal A."/>
        </authorList>
    </citation>
    <scope>NUCLEOTIDE SEQUENCE [LARGE SCALE GENOMIC DNA]</scope>
    <source>
        <strain evidence="1 2">CLA-AA-H200</strain>
    </source>
</reference>
<evidence type="ECO:0000313" key="1">
    <source>
        <dbReference type="EMBL" id="MCC2253146.1"/>
    </source>
</evidence>
<dbReference type="InterPro" id="IPR015424">
    <property type="entry name" value="PyrdxlP-dep_Trfase"/>
</dbReference>
<dbReference type="EMBL" id="JAJEQX010000002">
    <property type="protein sequence ID" value="MCC2253146.1"/>
    <property type="molecule type" value="Genomic_DNA"/>
</dbReference>
<sequence>MPEGTYMIFLDLTGYCRRTGNTLDAVIKAGWDVGVSWQDGRAFQGPCHIRMNLASPFSRIQEAFDRLDRYVFHVNTQC</sequence>
<proteinExistence type="predicted"/>
<accession>A0ABS8FSX8</accession>
<protein>
    <submittedName>
        <fullName evidence="1">Uncharacterized protein</fullName>
    </submittedName>
</protein>
<keyword evidence="2" id="KW-1185">Reference proteome</keyword>
<name>A0ABS8FSX8_9FIRM</name>
<dbReference type="InterPro" id="IPR015422">
    <property type="entry name" value="PyrdxlP-dep_Trfase_small"/>
</dbReference>
<organism evidence="1 2">
    <name type="scientific">Ruminococcus turbiniformis</name>
    <dbReference type="NCBI Taxonomy" id="2881258"/>
    <lineage>
        <taxon>Bacteria</taxon>
        <taxon>Bacillati</taxon>
        <taxon>Bacillota</taxon>
        <taxon>Clostridia</taxon>
        <taxon>Eubacteriales</taxon>
        <taxon>Oscillospiraceae</taxon>
        <taxon>Ruminococcus</taxon>
    </lineage>
</organism>
<dbReference type="Gene3D" id="3.90.1150.10">
    <property type="entry name" value="Aspartate Aminotransferase, domain 1"/>
    <property type="match status" value="1"/>
</dbReference>
<evidence type="ECO:0000313" key="2">
    <source>
        <dbReference type="Proteomes" id="UP001198151"/>
    </source>
</evidence>
<comment type="caution">
    <text evidence="1">The sequence shown here is derived from an EMBL/GenBank/DDBJ whole genome shotgun (WGS) entry which is preliminary data.</text>
</comment>